<keyword evidence="9" id="KW-1185">Reference proteome</keyword>
<dbReference type="UniPathway" id="UPA00664"/>
<evidence type="ECO:0000256" key="3">
    <source>
        <dbReference type="ARBA" id="ARBA00022679"/>
    </source>
</evidence>
<feature type="transmembrane region" description="Helical" evidence="7">
    <location>
        <begin position="57"/>
        <end position="77"/>
    </location>
</feature>
<dbReference type="GO" id="GO:0042158">
    <property type="term" value="P:lipoprotein biosynthetic process"/>
    <property type="evidence" value="ECO:0007669"/>
    <property type="project" value="UniProtKB-UniRule"/>
</dbReference>
<evidence type="ECO:0000256" key="4">
    <source>
        <dbReference type="ARBA" id="ARBA00022692"/>
    </source>
</evidence>
<keyword evidence="3 7" id="KW-0808">Transferase</keyword>
<dbReference type="RefSeq" id="WP_136337097.1">
    <property type="nucleotide sequence ID" value="NZ_QXMP01000027.1"/>
</dbReference>
<dbReference type="PANTHER" id="PTHR30589">
    <property type="entry name" value="PROLIPOPROTEIN DIACYLGLYCERYL TRANSFERASE"/>
    <property type="match status" value="1"/>
</dbReference>
<dbReference type="AlphaFoldDB" id="A0A4S3LXA2"/>
<proteinExistence type="inferred from homology"/>
<feature type="transmembrane region" description="Helical" evidence="7">
    <location>
        <begin position="214"/>
        <end position="231"/>
    </location>
</feature>
<dbReference type="GO" id="GO:0008961">
    <property type="term" value="F:phosphatidylglycerol-prolipoprotein diacylglyceryl transferase activity"/>
    <property type="evidence" value="ECO:0007669"/>
    <property type="project" value="UniProtKB-UniRule"/>
</dbReference>
<evidence type="ECO:0000256" key="1">
    <source>
        <dbReference type="ARBA" id="ARBA00007150"/>
    </source>
</evidence>
<keyword evidence="5 7" id="KW-1133">Transmembrane helix</keyword>
<feature type="transmembrane region" description="Helical" evidence="7">
    <location>
        <begin position="24"/>
        <end position="45"/>
    </location>
</feature>
<reference evidence="8 9" key="1">
    <citation type="submission" date="2019-04" db="EMBL/GenBank/DDBJ databases">
        <title>Draft genome sequence of Robertkochia marina CC-AMO-30D.</title>
        <authorList>
            <person name="Hameed A."/>
            <person name="Lin S.-Y."/>
            <person name="Shahina M."/>
            <person name="Lai W.-A."/>
            <person name="Young C.-C."/>
        </authorList>
    </citation>
    <scope>NUCLEOTIDE SEQUENCE [LARGE SCALE GENOMIC DNA]</scope>
    <source>
        <strain evidence="8 9">CC-AMO-30D</strain>
    </source>
</reference>
<dbReference type="InterPro" id="IPR001640">
    <property type="entry name" value="Lgt"/>
</dbReference>
<evidence type="ECO:0000256" key="2">
    <source>
        <dbReference type="ARBA" id="ARBA00022475"/>
    </source>
</evidence>
<evidence type="ECO:0000313" key="9">
    <source>
        <dbReference type="Proteomes" id="UP000305939"/>
    </source>
</evidence>
<comment type="subcellular location">
    <subcellularLocation>
        <location evidence="7">Cell membrane</location>
        <topology evidence="7">Multi-pass membrane protein</topology>
    </subcellularLocation>
</comment>
<comment type="similarity">
    <text evidence="1 7">Belongs to the Lgt family.</text>
</comment>
<comment type="pathway">
    <text evidence="7">Protein modification; lipoprotein biosynthesis (diacylglyceryl transfer).</text>
</comment>
<dbReference type="HAMAP" id="MF_01147">
    <property type="entry name" value="Lgt"/>
    <property type="match status" value="1"/>
</dbReference>
<accession>A0A4S3LXA2</accession>
<feature type="transmembrane region" description="Helical" evidence="7">
    <location>
        <begin position="97"/>
        <end position="123"/>
    </location>
</feature>
<keyword evidence="8" id="KW-0449">Lipoprotein</keyword>
<comment type="caution">
    <text evidence="8">The sequence shown here is derived from an EMBL/GenBank/DDBJ whole genome shotgun (WGS) entry which is preliminary data.</text>
</comment>
<dbReference type="PANTHER" id="PTHR30589:SF0">
    <property type="entry name" value="PHOSPHATIDYLGLYCEROL--PROLIPOPROTEIN DIACYLGLYCERYL TRANSFERASE"/>
    <property type="match status" value="1"/>
</dbReference>
<keyword evidence="4 7" id="KW-0812">Transmembrane</keyword>
<feature type="binding site" evidence="7">
    <location>
        <position position="151"/>
    </location>
    <ligand>
        <name>a 1,2-diacyl-sn-glycero-3-phospho-(1'-sn-glycerol)</name>
        <dbReference type="ChEBI" id="CHEBI:64716"/>
    </ligand>
</feature>
<keyword evidence="6 7" id="KW-0472">Membrane</keyword>
<evidence type="ECO:0000256" key="6">
    <source>
        <dbReference type="ARBA" id="ARBA00023136"/>
    </source>
</evidence>
<dbReference type="OrthoDB" id="871140at2"/>
<sequence length="274" mass="31605">MHLLSITWDSDGVLFHIGSFPLRYYSLMFIIAFSLGWYVMQRIYVNEKMSVEKLDPLFIYTVIATLLGARLGHFIFYEPAVFLEDPLSVFLPFEFSPSFRFTGFQGLASHGAAIGIIIAMYLYSKKVIQKPVHWILDRIVIPVALGGIFVRLGNFFNSEIVGKPTNSDYGIIFSRLGEDFPRHPAQLYEAFGYVIVFIILWNIYWKTNKKDQPWYLFGLFLVLLWSVRFIAEFFKKSQGGFESALGILSTGQWLSIPFILAGLYFMFRKKHHAA</sequence>
<name>A0A4S3LXA2_9FLAO</name>
<evidence type="ECO:0000256" key="5">
    <source>
        <dbReference type="ARBA" id="ARBA00022989"/>
    </source>
</evidence>
<evidence type="ECO:0000256" key="7">
    <source>
        <dbReference type="HAMAP-Rule" id="MF_01147"/>
    </source>
</evidence>
<protein>
    <recommendedName>
        <fullName evidence="7">Phosphatidylglycerol--prolipoprotein diacylglyceryl transferase</fullName>
        <ecNumber evidence="7">2.5.1.145</ecNumber>
    </recommendedName>
</protein>
<gene>
    <name evidence="7 8" type="primary">lgt</name>
    <name evidence="8" type="ORF">E7Z59_14615</name>
</gene>
<dbReference type="GO" id="GO:0005886">
    <property type="term" value="C:plasma membrane"/>
    <property type="evidence" value="ECO:0007669"/>
    <property type="project" value="UniProtKB-SubCell"/>
</dbReference>
<comment type="catalytic activity">
    <reaction evidence="7">
        <text>L-cysteinyl-[prolipoprotein] + a 1,2-diacyl-sn-glycero-3-phospho-(1'-sn-glycerol) = an S-1,2-diacyl-sn-glyceryl-L-cysteinyl-[prolipoprotein] + sn-glycerol 1-phosphate + H(+)</text>
        <dbReference type="Rhea" id="RHEA:56712"/>
        <dbReference type="Rhea" id="RHEA-COMP:14679"/>
        <dbReference type="Rhea" id="RHEA-COMP:14680"/>
        <dbReference type="ChEBI" id="CHEBI:15378"/>
        <dbReference type="ChEBI" id="CHEBI:29950"/>
        <dbReference type="ChEBI" id="CHEBI:57685"/>
        <dbReference type="ChEBI" id="CHEBI:64716"/>
        <dbReference type="ChEBI" id="CHEBI:140658"/>
        <dbReference type="EC" id="2.5.1.145"/>
    </reaction>
</comment>
<comment type="function">
    <text evidence="7">Catalyzes the transfer of the diacylglyceryl group from phosphatidylglycerol to the sulfhydryl group of the N-terminal cysteine of a prolipoprotein, the first step in the formation of mature lipoproteins.</text>
</comment>
<organism evidence="8 9">
    <name type="scientific">Robertkochia marina</name>
    <dbReference type="NCBI Taxonomy" id="1227945"/>
    <lineage>
        <taxon>Bacteria</taxon>
        <taxon>Pseudomonadati</taxon>
        <taxon>Bacteroidota</taxon>
        <taxon>Flavobacteriia</taxon>
        <taxon>Flavobacteriales</taxon>
        <taxon>Flavobacteriaceae</taxon>
        <taxon>Robertkochia</taxon>
    </lineage>
</organism>
<keyword evidence="2 7" id="KW-1003">Cell membrane</keyword>
<feature type="transmembrane region" description="Helical" evidence="7">
    <location>
        <begin position="135"/>
        <end position="156"/>
    </location>
</feature>
<dbReference type="Pfam" id="PF01790">
    <property type="entry name" value="LGT"/>
    <property type="match status" value="1"/>
</dbReference>
<dbReference type="EC" id="2.5.1.145" evidence="7"/>
<dbReference type="EMBL" id="SSMC01000004">
    <property type="protein sequence ID" value="THD65814.1"/>
    <property type="molecule type" value="Genomic_DNA"/>
</dbReference>
<feature type="transmembrane region" description="Helical" evidence="7">
    <location>
        <begin position="243"/>
        <end position="267"/>
    </location>
</feature>
<dbReference type="NCBIfam" id="TIGR00544">
    <property type="entry name" value="lgt"/>
    <property type="match status" value="1"/>
</dbReference>
<feature type="transmembrane region" description="Helical" evidence="7">
    <location>
        <begin position="185"/>
        <end position="205"/>
    </location>
</feature>
<dbReference type="Proteomes" id="UP000305939">
    <property type="component" value="Unassembled WGS sequence"/>
</dbReference>
<evidence type="ECO:0000313" key="8">
    <source>
        <dbReference type="EMBL" id="THD65814.1"/>
    </source>
</evidence>